<dbReference type="PANTHER" id="PTHR46754">
    <property type="entry name" value="MKI67 FHA DOMAIN-INTERACTING NUCLEOLAR PHOSPHOPROTEIN"/>
    <property type="match status" value="1"/>
</dbReference>
<dbReference type="Proteomes" id="UP001651158">
    <property type="component" value="Unassembled WGS sequence"/>
</dbReference>
<evidence type="ECO:0000313" key="4">
    <source>
        <dbReference type="EMBL" id="KAL5107538.1"/>
    </source>
</evidence>
<evidence type="ECO:0000256" key="2">
    <source>
        <dbReference type="ARBA" id="ARBA00022884"/>
    </source>
</evidence>
<dbReference type="SUPFAM" id="SSF54928">
    <property type="entry name" value="RNA-binding domain, RBD"/>
    <property type="match status" value="1"/>
</dbReference>
<comment type="subcellular location">
    <subcellularLocation>
        <location evidence="1">Nucleus</location>
        <location evidence="1">Nucleolus</location>
    </subcellularLocation>
</comment>
<proteinExistence type="predicted"/>
<evidence type="ECO:0000256" key="1">
    <source>
        <dbReference type="ARBA" id="ARBA00004604"/>
    </source>
</evidence>
<gene>
    <name evidence="4" type="ORF">TcWFU_003291</name>
</gene>
<evidence type="ECO:0000256" key="3">
    <source>
        <dbReference type="ARBA" id="ARBA00023242"/>
    </source>
</evidence>
<accession>A0ABR4QCS4</accession>
<organism evidence="4 5">
    <name type="scientific">Taenia crassiceps</name>
    <dbReference type="NCBI Taxonomy" id="6207"/>
    <lineage>
        <taxon>Eukaryota</taxon>
        <taxon>Metazoa</taxon>
        <taxon>Spiralia</taxon>
        <taxon>Lophotrochozoa</taxon>
        <taxon>Platyhelminthes</taxon>
        <taxon>Cestoda</taxon>
        <taxon>Eucestoda</taxon>
        <taxon>Cyclophyllidea</taxon>
        <taxon>Taeniidae</taxon>
        <taxon>Taenia</taxon>
    </lineage>
</organism>
<keyword evidence="2" id="KW-0694">RNA-binding</keyword>
<evidence type="ECO:0008006" key="6">
    <source>
        <dbReference type="Google" id="ProtNLM"/>
    </source>
</evidence>
<comment type="caution">
    <text evidence="4">The sequence shown here is derived from an EMBL/GenBank/DDBJ whole genome shotgun (WGS) entry which is preliminary data.</text>
</comment>
<dbReference type="InterPro" id="IPR035979">
    <property type="entry name" value="RBD_domain_sf"/>
</dbReference>
<sequence>MFLAPRTKAQRRSRWRPWQPWIQMKSRSSKHSVGRKSSVSHLPRHFEEDQLRKYFAQFGTVHGIYLPRSKKEIAPIIASTVHNVLNFNRIMKCEVLERYYPSWFHRTPSTTSSVEKEKLRRVRSVLNPAENASERRVKSLRSRIAALKRLAPGFRLNMLNGSHPASTSSS</sequence>
<keyword evidence="5" id="KW-1185">Reference proteome</keyword>
<keyword evidence="3" id="KW-0539">Nucleus</keyword>
<reference evidence="4 5" key="1">
    <citation type="journal article" date="2022" name="Front. Cell. Infect. Microbiol.">
        <title>The Genomes of Two Strains of Taenia crassiceps the Animal Model for the Study of Human Cysticercosis.</title>
        <authorList>
            <person name="Bobes R.J."/>
            <person name="Estrada K."/>
            <person name="Rios-Valencia D.G."/>
            <person name="Calderon-Gallegos A."/>
            <person name="de la Torre P."/>
            <person name="Carrero J.C."/>
            <person name="Sanchez-Flores A."/>
            <person name="Laclette J.P."/>
        </authorList>
    </citation>
    <scope>NUCLEOTIDE SEQUENCE [LARGE SCALE GENOMIC DNA]</scope>
    <source>
        <strain evidence="4">WFUcys</strain>
    </source>
</reference>
<evidence type="ECO:0000313" key="5">
    <source>
        <dbReference type="Proteomes" id="UP001651158"/>
    </source>
</evidence>
<dbReference type="Gene3D" id="3.30.70.330">
    <property type="match status" value="1"/>
</dbReference>
<protein>
    <recommendedName>
        <fullName evidence="6">RRM domain-containing protein</fullName>
    </recommendedName>
</protein>
<dbReference type="EMBL" id="JAKROA010000004">
    <property type="protein sequence ID" value="KAL5107538.1"/>
    <property type="molecule type" value="Genomic_DNA"/>
</dbReference>
<dbReference type="InterPro" id="IPR012677">
    <property type="entry name" value="Nucleotide-bd_a/b_plait_sf"/>
</dbReference>
<name>A0ABR4QCS4_9CEST</name>